<feature type="transmembrane region" description="Helical" evidence="10">
    <location>
        <begin position="101"/>
        <end position="118"/>
    </location>
</feature>
<dbReference type="GO" id="GO:0046677">
    <property type="term" value="P:response to antibiotic"/>
    <property type="evidence" value="ECO:0007669"/>
    <property type="project" value="UniProtKB-KW"/>
</dbReference>
<dbReference type="Proteomes" id="UP000095544">
    <property type="component" value="Unassembled WGS sequence"/>
</dbReference>
<reference evidence="11 12" key="1">
    <citation type="submission" date="2015-09" db="EMBL/GenBank/DDBJ databases">
        <authorList>
            <consortium name="Pathogen Informatics"/>
        </authorList>
    </citation>
    <scope>NUCLEOTIDE SEQUENCE [LARGE SCALE GENOMIC DNA]</scope>
    <source>
        <strain evidence="11 12">2789STDY5834876</strain>
    </source>
</reference>
<feature type="transmembrane region" description="Helical" evidence="10">
    <location>
        <begin position="173"/>
        <end position="192"/>
    </location>
</feature>
<evidence type="ECO:0000256" key="5">
    <source>
        <dbReference type="ARBA" id="ARBA00022475"/>
    </source>
</evidence>
<dbReference type="InterPro" id="IPR045070">
    <property type="entry name" value="MATE_MepA-like"/>
</dbReference>
<dbReference type="AlphaFoldDB" id="A0A174L6H4"/>
<proteinExistence type="inferred from homology"/>
<gene>
    <name evidence="11" type="primary">mepA_21</name>
    <name evidence="11" type="ORF">ERS852491_04471</name>
</gene>
<comment type="subcellular location">
    <subcellularLocation>
        <location evidence="1">Cell membrane</location>
        <topology evidence="1">Multi-pass membrane protein</topology>
    </subcellularLocation>
</comment>
<name>A0A174L6H4_9FIRM</name>
<evidence type="ECO:0000256" key="1">
    <source>
        <dbReference type="ARBA" id="ARBA00004651"/>
    </source>
</evidence>
<evidence type="ECO:0000256" key="9">
    <source>
        <dbReference type="ARBA" id="ARBA00023251"/>
    </source>
</evidence>
<dbReference type="InterPro" id="IPR051327">
    <property type="entry name" value="MATE_MepA_subfamily"/>
</dbReference>
<keyword evidence="6 10" id="KW-0812">Transmembrane</keyword>
<dbReference type="GO" id="GO:0015297">
    <property type="term" value="F:antiporter activity"/>
    <property type="evidence" value="ECO:0007669"/>
    <property type="project" value="InterPro"/>
</dbReference>
<dbReference type="PANTHER" id="PTHR43823">
    <property type="entry name" value="SPORULATION PROTEIN YKVU"/>
    <property type="match status" value="1"/>
</dbReference>
<feature type="transmembrane region" description="Helical" evidence="10">
    <location>
        <begin position="371"/>
        <end position="390"/>
    </location>
</feature>
<accession>A0A174L6H4</accession>
<evidence type="ECO:0000256" key="6">
    <source>
        <dbReference type="ARBA" id="ARBA00022692"/>
    </source>
</evidence>
<dbReference type="InterPro" id="IPR048279">
    <property type="entry name" value="MdtK-like"/>
</dbReference>
<dbReference type="CDD" id="cd13143">
    <property type="entry name" value="MATE_MepA_like"/>
    <property type="match status" value="1"/>
</dbReference>
<keyword evidence="5" id="KW-1003">Cell membrane</keyword>
<dbReference type="GO" id="GO:0005886">
    <property type="term" value="C:plasma membrane"/>
    <property type="evidence" value="ECO:0007669"/>
    <property type="project" value="UniProtKB-SubCell"/>
</dbReference>
<dbReference type="OrthoDB" id="9811110at2"/>
<protein>
    <recommendedName>
        <fullName evidence="3">Multidrug export protein MepA</fullName>
    </recommendedName>
</protein>
<feature type="transmembrane region" description="Helical" evidence="10">
    <location>
        <begin position="198"/>
        <end position="219"/>
    </location>
</feature>
<keyword evidence="7 10" id="KW-1133">Transmembrane helix</keyword>
<dbReference type="GO" id="GO:0042910">
    <property type="term" value="F:xenobiotic transmembrane transporter activity"/>
    <property type="evidence" value="ECO:0007669"/>
    <property type="project" value="InterPro"/>
</dbReference>
<sequence length="459" mass="49680">MAKEVNKEVFEVLPVPQAVAKFVVPSLASTLITIIYSLADTLFVGMLNNPSQLAGLTVAFPYYQFLNAFSSLWGVGTNSVMSRALGEKDYDRVSKASSHGFWGSLVFMAVVCVIFQILEKPLLYVAGASAQSYDSASVYMLIVFVIGGIPTVLSIVMSNLLRAEGHAKSASSGLMLGGLLNCILDPIFIFGADMGVAGAAVATLISNCVSLIFLIVVYIRIRETSYITLKPFPGGVSWKLIKDVILVGLPSGCLTVLGATGCIIQTSLYSLYGDAAVAGWGVVNRISFISIYTVHGVAQGVLPLIGYNYGAKNFKRVRSVNKCAFLITEILAWAIMILSLIFSAGIIKIFINDAATIEAGVQIMRKYMLCTPFMAIVLLVSTLCQAVGKWQYSLIMLAIRQLVFNIPITFLLNSLFAMKGVASGQPTTELICFIGALFVYHRCFYRAMNKEELLSKKVS</sequence>
<feature type="transmembrane region" description="Helical" evidence="10">
    <location>
        <begin position="428"/>
        <end position="445"/>
    </location>
</feature>
<keyword evidence="4" id="KW-0813">Transport</keyword>
<evidence type="ECO:0000256" key="10">
    <source>
        <dbReference type="SAM" id="Phobius"/>
    </source>
</evidence>
<evidence type="ECO:0000313" key="11">
    <source>
        <dbReference type="EMBL" id="CUP17748.1"/>
    </source>
</evidence>
<feature type="transmembrane region" description="Helical" evidence="10">
    <location>
        <begin position="138"/>
        <end position="161"/>
    </location>
</feature>
<dbReference type="STRING" id="39482.ERS852491_04471"/>
<comment type="similarity">
    <text evidence="2">Belongs to the multi antimicrobial extrusion (MATE) (TC 2.A.66.1) family. MepA subfamily.</text>
</comment>
<evidence type="ECO:0000256" key="3">
    <source>
        <dbReference type="ARBA" id="ARBA00022106"/>
    </source>
</evidence>
<feature type="transmembrane region" description="Helical" evidence="10">
    <location>
        <begin position="20"/>
        <end position="39"/>
    </location>
</feature>
<dbReference type="NCBIfam" id="TIGR00797">
    <property type="entry name" value="matE"/>
    <property type="match status" value="1"/>
</dbReference>
<evidence type="ECO:0000256" key="7">
    <source>
        <dbReference type="ARBA" id="ARBA00022989"/>
    </source>
</evidence>
<dbReference type="Pfam" id="PF01554">
    <property type="entry name" value="MatE"/>
    <property type="match status" value="2"/>
</dbReference>
<evidence type="ECO:0000256" key="8">
    <source>
        <dbReference type="ARBA" id="ARBA00023136"/>
    </source>
</evidence>
<feature type="transmembrane region" description="Helical" evidence="10">
    <location>
        <begin position="330"/>
        <end position="351"/>
    </location>
</feature>
<dbReference type="InterPro" id="IPR002528">
    <property type="entry name" value="MATE_fam"/>
</dbReference>
<organism evidence="11 12">
    <name type="scientific">Faecalicatena contorta</name>
    <dbReference type="NCBI Taxonomy" id="39482"/>
    <lineage>
        <taxon>Bacteria</taxon>
        <taxon>Bacillati</taxon>
        <taxon>Bacillota</taxon>
        <taxon>Clostridia</taxon>
        <taxon>Lachnospirales</taxon>
        <taxon>Lachnospiraceae</taxon>
        <taxon>Faecalicatena</taxon>
    </lineage>
</organism>
<feature type="transmembrane region" description="Helical" evidence="10">
    <location>
        <begin position="240"/>
        <end position="266"/>
    </location>
</feature>
<evidence type="ECO:0000256" key="4">
    <source>
        <dbReference type="ARBA" id="ARBA00022448"/>
    </source>
</evidence>
<evidence type="ECO:0000313" key="12">
    <source>
        <dbReference type="Proteomes" id="UP000095544"/>
    </source>
</evidence>
<evidence type="ECO:0000256" key="2">
    <source>
        <dbReference type="ARBA" id="ARBA00008417"/>
    </source>
</evidence>
<feature type="transmembrane region" description="Helical" evidence="10">
    <location>
        <begin position="286"/>
        <end position="309"/>
    </location>
</feature>
<dbReference type="PANTHER" id="PTHR43823:SF3">
    <property type="entry name" value="MULTIDRUG EXPORT PROTEIN MEPA"/>
    <property type="match status" value="1"/>
</dbReference>
<dbReference type="PIRSF" id="PIRSF006603">
    <property type="entry name" value="DinF"/>
    <property type="match status" value="1"/>
</dbReference>
<feature type="transmembrane region" description="Helical" evidence="10">
    <location>
        <begin position="59"/>
        <end position="80"/>
    </location>
</feature>
<keyword evidence="9" id="KW-0046">Antibiotic resistance</keyword>
<dbReference type="RefSeq" id="WP_050640901.1">
    <property type="nucleotide sequence ID" value="NZ_CABKUE010000009.1"/>
</dbReference>
<keyword evidence="8 10" id="KW-0472">Membrane</keyword>
<dbReference type="EMBL" id="CYZU01000063">
    <property type="protein sequence ID" value="CUP17748.1"/>
    <property type="molecule type" value="Genomic_DNA"/>
</dbReference>